<dbReference type="RefSeq" id="YP_164388.1">
    <property type="nucleotide sequence ID" value="NC_006557.1"/>
</dbReference>
<dbReference type="KEGG" id="vg:3197303"/>
<protein>
    <submittedName>
        <fullName evidence="1">10</fullName>
    </submittedName>
</protein>
<reference evidence="1 2" key="1">
    <citation type="journal article" date="2004" name="Extremophiles">
        <title>The Genome of BCJA1, a Bacteriophage Active Against the Alkaliphilic Bacterium, Bacillus clarkii.</title>
        <authorList>
            <person name="Kropinski A.M."/>
            <person name="Hayward M."/>
            <person name="Agnew D."/>
            <person name="Jarrell K.F."/>
        </authorList>
    </citation>
    <scope>NUCLEOTIDE SEQUENCE [LARGE SCALE GENOMIC DNA]</scope>
</reference>
<name>Q5YAA0_9CAUD</name>
<evidence type="ECO:0000313" key="2">
    <source>
        <dbReference type="Proteomes" id="UP000001585"/>
    </source>
</evidence>
<evidence type="ECO:0000313" key="1">
    <source>
        <dbReference type="EMBL" id="AAU85057.1"/>
    </source>
</evidence>
<accession>Q5YAA0</accession>
<keyword evidence="2" id="KW-1185">Reference proteome</keyword>
<gene>
    <name evidence="1" type="primary">10</name>
</gene>
<organism evidence="1 2">
    <name type="scientific">Bacillus phage BCASJ1c</name>
    <dbReference type="NCBI Taxonomy" id="294382"/>
    <lineage>
        <taxon>Viruses</taxon>
        <taxon>Duplodnaviria</taxon>
        <taxon>Heunggongvirae</taxon>
        <taxon>Uroviricota</taxon>
        <taxon>Caudoviricetes</taxon>
        <taxon>Jarrellvirus</taxon>
        <taxon>Jarrellvirus BCAJ1</taxon>
    </lineage>
</organism>
<dbReference type="EMBL" id="AY616446">
    <property type="protein sequence ID" value="AAU85057.1"/>
    <property type="molecule type" value="Genomic_DNA"/>
</dbReference>
<proteinExistence type="predicted"/>
<sequence>MHITKMERRRLKMEFQVGDWVRINHYGNEWTTKVKEVRGRTVIKPEYDIHVSAGSWYHISRVRKATKEEIESTFPRRHHMNNKATLILDRTETSVILDALRFARKEYEPGIIDMVSKKVKPGVISLDGGELKTIYETLFLKGYWCSQQNWTKVTREIWDIGNDVLAVRQAFHKQWEKQLLGRR</sequence>
<dbReference type="Proteomes" id="UP000001585">
    <property type="component" value="Segment"/>
</dbReference>